<feature type="non-terminal residue" evidence="1">
    <location>
        <position position="146"/>
    </location>
</feature>
<gene>
    <name evidence="1" type="ORF">HF577_33160</name>
</gene>
<sequence length="146" mass="15116">MRAASDSDDTGPLEIDPLGSVLAGLLRMPGMRVAHVVDARRGVVAAAVGAATPDDGTALVQLARAVLPFAAGPDALDDVVLFSRDSVHVLRESEEPGTVLHVCLDRRHGDLDAARRALRVAGLQQAVPASQDAVPVAQSPPPPPSR</sequence>
<name>A0ABX1RPX5_9PSEU</name>
<dbReference type="Proteomes" id="UP001296706">
    <property type="component" value="Unassembled WGS sequence"/>
</dbReference>
<evidence type="ECO:0008006" key="3">
    <source>
        <dbReference type="Google" id="ProtNLM"/>
    </source>
</evidence>
<accession>A0ABX1RPX5</accession>
<evidence type="ECO:0000313" key="1">
    <source>
        <dbReference type="EMBL" id="NMH81924.1"/>
    </source>
</evidence>
<dbReference type="EMBL" id="JAAXKY010000181">
    <property type="protein sequence ID" value="NMH81924.1"/>
    <property type="molecule type" value="Genomic_DNA"/>
</dbReference>
<comment type="caution">
    <text evidence="1">The sequence shown here is derived from an EMBL/GenBank/DDBJ whole genome shotgun (WGS) entry which is preliminary data.</text>
</comment>
<reference evidence="1 2" key="1">
    <citation type="submission" date="2020-04" db="EMBL/GenBank/DDBJ databases">
        <authorList>
            <person name="Klaysubun C."/>
            <person name="Duangmal K."/>
            <person name="Lipun K."/>
        </authorList>
    </citation>
    <scope>NUCLEOTIDE SEQUENCE [LARGE SCALE GENOMIC DNA]</scope>
    <source>
        <strain evidence="1 2">JCM 11839</strain>
    </source>
</reference>
<dbReference type="RefSeq" id="WP_169399935.1">
    <property type="nucleotide sequence ID" value="NZ_JAAXKY010000181.1"/>
</dbReference>
<keyword evidence="2" id="KW-1185">Reference proteome</keyword>
<proteinExistence type="predicted"/>
<evidence type="ECO:0000313" key="2">
    <source>
        <dbReference type="Proteomes" id="UP001296706"/>
    </source>
</evidence>
<organism evidence="1 2">
    <name type="scientific">Pseudonocardia xinjiangensis</name>
    <dbReference type="NCBI Taxonomy" id="75289"/>
    <lineage>
        <taxon>Bacteria</taxon>
        <taxon>Bacillati</taxon>
        <taxon>Actinomycetota</taxon>
        <taxon>Actinomycetes</taxon>
        <taxon>Pseudonocardiales</taxon>
        <taxon>Pseudonocardiaceae</taxon>
        <taxon>Pseudonocardia</taxon>
    </lineage>
</organism>
<protein>
    <recommendedName>
        <fullName evidence="3">Roadblock/LAMTOR2 domain-containing protein</fullName>
    </recommendedName>
</protein>